<keyword evidence="2" id="KW-0732">Signal</keyword>
<protein>
    <submittedName>
        <fullName evidence="4">Uncharacterized protein</fullName>
    </submittedName>
</protein>
<feature type="chain" id="PRO_5009311097" evidence="2">
    <location>
        <begin position="18"/>
        <end position="143"/>
    </location>
</feature>
<feature type="signal peptide" evidence="2">
    <location>
        <begin position="1"/>
        <end position="17"/>
    </location>
</feature>
<reference evidence="4" key="1">
    <citation type="submission" date="2016-11" db="UniProtKB">
        <authorList>
            <consortium name="WormBaseParasite"/>
        </authorList>
    </citation>
    <scope>IDENTIFICATION</scope>
</reference>
<evidence type="ECO:0000313" key="3">
    <source>
        <dbReference type="Proteomes" id="UP000095283"/>
    </source>
</evidence>
<dbReference type="AlphaFoldDB" id="A0A1I7XDQ0"/>
<dbReference type="Proteomes" id="UP000095283">
    <property type="component" value="Unplaced"/>
</dbReference>
<accession>A0A1I7XDQ0</accession>
<sequence>MQRLFVAIVLIAYGAFAQEKQTVKDTSAGAHYGVEQQPPSYGYQQPPYQQPPMYQPQPSYFQPVPTFPQYALPNYDGRKFAQFSLIIIFLNFSLSSYKDILSSILLFTTSLFSFGRSRSRQGYVIFIYLFTVFLLVIYIYIYN</sequence>
<keyword evidence="1" id="KW-0472">Membrane</keyword>
<keyword evidence="3" id="KW-1185">Reference proteome</keyword>
<dbReference type="WBParaSite" id="Hba_15474">
    <property type="protein sequence ID" value="Hba_15474"/>
    <property type="gene ID" value="Hba_15474"/>
</dbReference>
<organism evidence="3 4">
    <name type="scientific">Heterorhabditis bacteriophora</name>
    <name type="common">Entomopathogenic nematode worm</name>
    <dbReference type="NCBI Taxonomy" id="37862"/>
    <lineage>
        <taxon>Eukaryota</taxon>
        <taxon>Metazoa</taxon>
        <taxon>Ecdysozoa</taxon>
        <taxon>Nematoda</taxon>
        <taxon>Chromadorea</taxon>
        <taxon>Rhabditida</taxon>
        <taxon>Rhabditina</taxon>
        <taxon>Rhabditomorpha</taxon>
        <taxon>Strongyloidea</taxon>
        <taxon>Heterorhabditidae</taxon>
        <taxon>Heterorhabditis</taxon>
    </lineage>
</organism>
<evidence type="ECO:0000256" key="1">
    <source>
        <dbReference type="SAM" id="Phobius"/>
    </source>
</evidence>
<feature type="transmembrane region" description="Helical" evidence="1">
    <location>
        <begin position="80"/>
        <end position="101"/>
    </location>
</feature>
<evidence type="ECO:0000256" key="2">
    <source>
        <dbReference type="SAM" id="SignalP"/>
    </source>
</evidence>
<keyword evidence="1" id="KW-1133">Transmembrane helix</keyword>
<proteinExistence type="predicted"/>
<name>A0A1I7XDQ0_HETBA</name>
<feature type="transmembrane region" description="Helical" evidence="1">
    <location>
        <begin position="122"/>
        <end position="141"/>
    </location>
</feature>
<evidence type="ECO:0000313" key="4">
    <source>
        <dbReference type="WBParaSite" id="Hba_15474"/>
    </source>
</evidence>
<keyword evidence="1" id="KW-0812">Transmembrane</keyword>